<evidence type="ECO:0000313" key="7">
    <source>
        <dbReference type="Proteomes" id="UP000471633"/>
    </source>
</evidence>
<keyword evidence="7" id="KW-1185">Reference proteome</keyword>
<protein>
    <recommendedName>
        <fullName evidence="3">Tektin</fullName>
    </recommendedName>
</protein>
<dbReference type="InterPro" id="IPR048256">
    <property type="entry name" value="Tektin-like"/>
</dbReference>
<evidence type="ECO:0000313" key="6">
    <source>
        <dbReference type="EMBL" id="KGB40740.1"/>
    </source>
</evidence>
<gene>
    <name evidence="5" type="primary">TEKT2_2</name>
    <name evidence="5" type="ORF">MS3_00008904</name>
    <name evidence="6" type="ORF">MS3_09222</name>
</gene>
<evidence type="ECO:0000256" key="3">
    <source>
        <dbReference type="RuleBase" id="RU367040"/>
    </source>
</evidence>
<name>A0A095A0L0_SCHHA</name>
<dbReference type="AlphaFoldDB" id="A0A095A0L0"/>
<dbReference type="PANTHER" id="PTHR19960">
    <property type="entry name" value="TEKTIN"/>
    <property type="match status" value="1"/>
</dbReference>
<keyword evidence="4" id="KW-0175">Coiled coil</keyword>
<evidence type="ECO:0000256" key="1">
    <source>
        <dbReference type="ARBA" id="ARBA00007209"/>
    </source>
</evidence>
<keyword evidence="2" id="KW-0963">Cytoplasm</keyword>
<keyword evidence="3" id="KW-0966">Cell projection</keyword>
<dbReference type="STRING" id="6185.A0A095A0L0"/>
<reference evidence="6" key="1">
    <citation type="journal article" date="2012" name="Nat. Genet.">
        <title>Whole-genome sequence of Schistosoma haematobium.</title>
        <authorList>
            <person name="Young N.D."/>
            <person name="Jex A.R."/>
            <person name="Li B."/>
            <person name="Liu S."/>
            <person name="Yang L."/>
            <person name="Xiong Z."/>
            <person name="Li Y."/>
            <person name="Cantacessi C."/>
            <person name="Hall R.S."/>
            <person name="Xu X."/>
            <person name="Chen F."/>
            <person name="Wu X."/>
            <person name="Zerlotini A."/>
            <person name="Oliveira G."/>
            <person name="Hofmann A."/>
            <person name="Zhang G."/>
            <person name="Fang X."/>
            <person name="Kang Y."/>
            <person name="Campbell B.E."/>
            <person name="Loukas A."/>
            <person name="Ranganathan S."/>
            <person name="Rollinson D."/>
            <person name="Rinaldi G."/>
            <person name="Brindley P.J."/>
            <person name="Yang H."/>
            <person name="Wang J."/>
            <person name="Wang J."/>
            <person name="Gasser R.B."/>
        </authorList>
    </citation>
    <scope>NUCLEOTIDE SEQUENCE [LARGE SCALE GENOMIC DNA]</scope>
</reference>
<dbReference type="KEGG" id="shx:MS3_00008904"/>
<comment type="subcellular location">
    <subcellularLocation>
        <location evidence="3">Cytoplasm</location>
        <location evidence="3">Cytoskeleton</location>
        <location evidence="3">Cilium axoneme</location>
    </subcellularLocation>
</comment>
<reference evidence="5" key="3">
    <citation type="submission" date="2021-06" db="EMBL/GenBank/DDBJ databases">
        <title>Chromosome-level genome assembly for S. haematobium.</title>
        <authorList>
            <person name="Stroehlein A.J."/>
        </authorList>
    </citation>
    <scope>NUCLEOTIDE SEQUENCE</scope>
</reference>
<organism evidence="6">
    <name type="scientific">Schistosoma haematobium</name>
    <name type="common">Blood fluke</name>
    <dbReference type="NCBI Taxonomy" id="6185"/>
    <lineage>
        <taxon>Eukaryota</taxon>
        <taxon>Metazoa</taxon>
        <taxon>Spiralia</taxon>
        <taxon>Lophotrochozoa</taxon>
        <taxon>Platyhelminthes</taxon>
        <taxon>Trematoda</taxon>
        <taxon>Digenea</taxon>
        <taxon>Strigeidida</taxon>
        <taxon>Schistosomatoidea</taxon>
        <taxon>Schistosomatidae</taxon>
        <taxon>Schistosoma</taxon>
    </lineage>
</organism>
<evidence type="ECO:0000256" key="4">
    <source>
        <dbReference type="SAM" id="Coils"/>
    </source>
</evidence>
<dbReference type="Pfam" id="PF03148">
    <property type="entry name" value="Tektin"/>
    <property type="match status" value="1"/>
</dbReference>
<reference evidence="5" key="2">
    <citation type="journal article" date="2019" name="Gigascience">
        <title>High-quality Schistosoma haematobium genome achieved by single-molecule and long-range sequencing.</title>
        <authorList>
            <person name="Stroehlein A.J."/>
            <person name="Korhonen P.K."/>
            <person name="Chong T.M."/>
            <person name="Lim Y.L."/>
            <person name="Chan K.G."/>
            <person name="Webster B."/>
            <person name="Rollinson D."/>
            <person name="Brindley P.J."/>
            <person name="Gasser R.B."/>
            <person name="Young N.D."/>
        </authorList>
    </citation>
    <scope>NUCLEOTIDE SEQUENCE</scope>
</reference>
<comment type="similarity">
    <text evidence="1 3">Belongs to the tektin family.</text>
</comment>
<evidence type="ECO:0000256" key="2">
    <source>
        <dbReference type="ARBA" id="ARBA00022490"/>
    </source>
</evidence>
<reference evidence="5" key="4">
    <citation type="journal article" date="2022" name="PLoS Pathog.">
        <title>Chromosome-level genome of Schistosoma haematobium underpins genome-wide explorations of molecular variation.</title>
        <authorList>
            <person name="Stroehlein A.J."/>
            <person name="Korhonen P.K."/>
            <person name="Lee V.V."/>
            <person name="Ralph S.A."/>
            <person name="Mentink-Kane M."/>
            <person name="You H."/>
            <person name="McManus D.P."/>
            <person name="Tchuente L.T."/>
            <person name="Stothard J.R."/>
            <person name="Kaur P."/>
            <person name="Dudchenko O."/>
            <person name="Aiden E.L."/>
            <person name="Yang B."/>
            <person name="Yang H."/>
            <person name="Emery A.M."/>
            <person name="Webster B.L."/>
            <person name="Brindley P.J."/>
            <person name="Rollinson D."/>
            <person name="Chang B.C.H."/>
            <person name="Gasser R.B."/>
            <person name="Young N.D."/>
        </authorList>
    </citation>
    <scope>NUCLEOTIDE SEQUENCE</scope>
</reference>
<dbReference type="RefSeq" id="XP_012800500.1">
    <property type="nucleotide sequence ID" value="XM_012945046.3"/>
</dbReference>
<dbReference type="EMBL" id="KL251569">
    <property type="protein sequence ID" value="KGB40740.1"/>
    <property type="molecule type" value="Genomic_DNA"/>
</dbReference>
<sequence length="429" mass="50592">MATVTKPDTKRTYLSWFENLHTEGKAAEGYRNISYDNRQLVRATRIETDINTKYDQLQTNNHLSDRIWIVRQWRDKLITQLNKLKQKDTHLKAVKHKTQEFMTKLNDSSDVNIESLTHLDHRQNDENIIDPVFKELNKERDLLKEIQTDLQRQIDEAIHLLVEINNVAKPFYSDIFNKNEAVHIDIDVYNLNEKSSCISQKPFCERLPESSIDLQTWENISYQTLGNAENVIEKADDLLHRLHNSLHKAINRMASKASQVDNELRRRIHDTLRSLREIEYQIKSTENERDEHLKDIKSLEDTVRAKKESLKLAETRLEKRHNRSGNENIRDDPQLSLLEELSSLRNCIDMLEEKLTKSRSMLNNLEQQIVQLHYDTQQKRNALQIYEEIHNIRKRLDYTTIVDNGTNTNNHLSSCPMIPKGIQREPVLF</sequence>
<feature type="coiled-coil region" evidence="4">
    <location>
        <begin position="275"/>
        <end position="316"/>
    </location>
</feature>
<dbReference type="CTD" id="24596415"/>
<dbReference type="GO" id="GO:0005930">
    <property type="term" value="C:axoneme"/>
    <property type="evidence" value="ECO:0007669"/>
    <property type="project" value="UniProtKB-SubCell"/>
</dbReference>
<keyword evidence="3" id="KW-0282">Flagellum</keyword>
<dbReference type="GO" id="GO:0015630">
    <property type="term" value="C:microtubule cytoskeleton"/>
    <property type="evidence" value="ECO:0007669"/>
    <property type="project" value="UniProtKB-UniRule"/>
</dbReference>
<proteinExistence type="inferred from homology"/>
<dbReference type="InterPro" id="IPR000435">
    <property type="entry name" value="Tektins"/>
</dbReference>
<dbReference type="GO" id="GO:0060271">
    <property type="term" value="P:cilium assembly"/>
    <property type="evidence" value="ECO:0007669"/>
    <property type="project" value="UniProtKB-UniRule"/>
</dbReference>
<evidence type="ECO:0000313" key="5">
    <source>
        <dbReference type="EMBL" id="KAH9580185.1"/>
    </source>
</evidence>
<dbReference type="PANTHER" id="PTHR19960:SF7">
    <property type="entry name" value="TEKTIN"/>
    <property type="match status" value="1"/>
</dbReference>
<dbReference type="GO" id="GO:0005634">
    <property type="term" value="C:nucleus"/>
    <property type="evidence" value="ECO:0007669"/>
    <property type="project" value="TreeGrafter"/>
</dbReference>
<dbReference type="EMBL" id="AMPZ03000007">
    <property type="protein sequence ID" value="KAH9580185.1"/>
    <property type="molecule type" value="Genomic_DNA"/>
</dbReference>
<accession>A0A095A0L0</accession>
<dbReference type="GeneID" id="24596415"/>
<dbReference type="Proteomes" id="UP000471633">
    <property type="component" value="Unassembled WGS sequence"/>
</dbReference>
<dbReference type="GO" id="GO:0060294">
    <property type="term" value="P:cilium movement involved in cell motility"/>
    <property type="evidence" value="ECO:0007669"/>
    <property type="project" value="UniProtKB-UniRule"/>
</dbReference>
<keyword evidence="3" id="KW-0969">Cilium</keyword>